<feature type="region of interest" description="Disordered" evidence="3">
    <location>
        <begin position="218"/>
        <end position="469"/>
    </location>
</feature>
<evidence type="ECO:0000313" key="5">
    <source>
        <dbReference type="Proteomes" id="UP000038010"/>
    </source>
</evidence>
<feature type="compositionally biased region" description="Polar residues" evidence="3">
    <location>
        <begin position="867"/>
        <end position="887"/>
    </location>
</feature>
<comment type="similarity">
    <text evidence="1">Belongs to the CoA-transferase III family.</text>
</comment>
<feature type="compositionally biased region" description="Polar residues" evidence="3">
    <location>
        <begin position="803"/>
        <end position="819"/>
    </location>
</feature>
<organism evidence="4 5">
    <name type="scientific">Cyphellophora attinorum</name>
    <dbReference type="NCBI Taxonomy" id="1664694"/>
    <lineage>
        <taxon>Eukaryota</taxon>
        <taxon>Fungi</taxon>
        <taxon>Dikarya</taxon>
        <taxon>Ascomycota</taxon>
        <taxon>Pezizomycotina</taxon>
        <taxon>Eurotiomycetes</taxon>
        <taxon>Chaetothyriomycetidae</taxon>
        <taxon>Chaetothyriales</taxon>
        <taxon>Cyphellophoraceae</taxon>
        <taxon>Cyphellophora</taxon>
    </lineage>
</organism>
<dbReference type="OrthoDB" id="5863171at2759"/>
<dbReference type="Proteomes" id="UP000038010">
    <property type="component" value="Unassembled WGS sequence"/>
</dbReference>
<dbReference type="GeneID" id="28733230"/>
<feature type="compositionally biased region" description="Polar residues" evidence="3">
    <location>
        <begin position="360"/>
        <end position="375"/>
    </location>
</feature>
<evidence type="ECO:0000313" key="4">
    <source>
        <dbReference type="EMBL" id="KPI37309.1"/>
    </source>
</evidence>
<dbReference type="PANTHER" id="PTHR48207">
    <property type="entry name" value="SUCCINATE--HYDROXYMETHYLGLUTARATE COA-TRANSFERASE"/>
    <property type="match status" value="1"/>
</dbReference>
<feature type="compositionally biased region" description="Low complexity" evidence="3">
    <location>
        <begin position="919"/>
        <end position="929"/>
    </location>
</feature>
<dbReference type="InterPro" id="IPR050483">
    <property type="entry name" value="CoA-transferase_III_domain"/>
</dbReference>
<dbReference type="RefSeq" id="XP_017997272.1">
    <property type="nucleotide sequence ID" value="XM_018141350.1"/>
</dbReference>
<feature type="compositionally biased region" description="Basic and acidic residues" evidence="3">
    <location>
        <begin position="888"/>
        <end position="903"/>
    </location>
</feature>
<feature type="compositionally biased region" description="Low complexity" evidence="3">
    <location>
        <begin position="135"/>
        <end position="155"/>
    </location>
</feature>
<feature type="compositionally biased region" description="Polar residues" evidence="3">
    <location>
        <begin position="739"/>
        <end position="750"/>
    </location>
</feature>
<gene>
    <name evidence="4" type="ORF">AB675_1457</name>
</gene>
<feature type="region of interest" description="Disordered" evidence="3">
    <location>
        <begin position="681"/>
        <end position="981"/>
    </location>
</feature>
<dbReference type="Pfam" id="PF02515">
    <property type="entry name" value="CoA_transf_3"/>
    <property type="match status" value="1"/>
</dbReference>
<reference evidence="4 5" key="1">
    <citation type="submission" date="2015-06" db="EMBL/GenBank/DDBJ databases">
        <title>Draft genome of the ant-associated black yeast Phialophora attae CBS 131958.</title>
        <authorList>
            <person name="Moreno L.F."/>
            <person name="Stielow B.J."/>
            <person name="de Hoog S."/>
            <person name="Vicente V.A."/>
            <person name="Weiss V.A."/>
            <person name="de Vries M."/>
            <person name="Cruz L.M."/>
            <person name="Souza E.M."/>
        </authorList>
    </citation>
    <scope>NUCLEOTIDE SEQUENCE [LARGE SCALE GENOMIC DNA]</scope>
    <source>
        <strain evidence="4 5">CBS 131958</strain>
    </source>
</reference>
<feature type="region of interest" description="Disordered" evidence="3">
    <location>
        <begin position="1095"/>
        <end position="1148"/>
    </location>
</feature>
<evidence type="ECO:0000256" key="3">
    <source>
        <dbReference type="SAM" id="MobiDB-lite"/>
    </source>
</evidence>
<feature type="compositionally biased region" description="Basic and acidic residues" evidence="3">
    <location>
        <begin position="302"/>
        <end position="313"/>
    </location>
</feature>
<dbReference type="InterPro" id="IPR023606">
    <property type="entry name" value="CoA-Trfase_III_dom_1_sf"/>
</dbReference>
<sequence>MSPTEPSRKTADVLDMAKLQKSLKQQQRHSRPSVKKLTPAEIRSLNYEATVAKQPSSYSSKQKVRHGANGANVTAPKAPSYPEYHRPLPRSSTVPLPTPHGGPLQKDSRDHRHDRRDSQHHGRTGRSATTSMSHVQRPSSRTSSVSSYRSAQSPSMYRGHEITQTGGHSMLHHPKQEIVTNPLSMFSRPRQSQVHANTSPDKFKRDFLEMDVYQAQAMLNDESDDDDAIDQKDASPRDSQSPVSVEDEKAPAASPSDPPHAQQDSAASEQLGRPVLPRNESSELTIRPAVAQKIRLGGVAAESERDQSAEVEQRNAGSLAKVESAASAGSAGASNYVTQARASAARESEKIEEDLKALPSDTSAIPASRNLNKQPESNESRKRFSFHHVFDRRGQEKTATLAGDASPQKQRRRTLSFTKTPDASPVPHAEPLKRNDETAEPDDSVIPAHPAVRPISPEPETTSSNDNVPVPGLTSLILPSSHTYGRCACCGKIKKPGYSSDLSPVLENENIRSNFSFEAQRTSQDGQRKYTPIIPMVVPDKDDAGSIRTVQASIEPLKSPEASIASASASRTGPDTVHSNRSSVSVDTAQSNGEDVHREMVTRPIKRHTMDEPKVVRFASLHGRRGSESDVPTDLPAEDAEEEIVQSVPFVQPLKQGPRPILAPSEQELQRQRLLHNKAAMVMSGAVPRAPHPLRQSAALDQPEDDSHSEQSVSVQEAQEQELKRVPKQDIITVVPIKRQSQAIETSPATETAPEGAKAVDASATEVALASESTTQNSAPKDATSIAVPTPANSKSPPRKLQKQQSTEYPPSSFPTGQKASRRFSLPQAFRSKRSSTSAKDTIGVPYTSSKPGEAPDSDPAHKPALPSQSSTARTSFASTVSEQSGGRSKDQSKDEKRNRSSSRETPLSRIVGGRRSRSASADRSSMVSLPNGGDDTIRGVATGDASAAGYSSALPNGHTTGNSTNGVTGDGSGAGGPKTVRPSPSFAKFIQQLPASHATAKEVPEVKRLFGMRRRSLQQGLPPTIAENGSAATSPKIELNGNTVVKASPGQTAQVNEGAGMTQSMSLPVLKIGEDDKDDYLGNGSNALQGFMKESGGHLTTSPVDMKTTGPDSPADEMNGSVASTGKGSGTTTTTTSSSPRIHWPLDAQDPTNPLPLHGIRILDLSRVLAGPFCTQILADYGASVLKIEQPGLGDETRQWRTHGETGQFWNDDNSTDAGAPLMSLYYASINRNKRSMTLNLKHPTALAIVKDLAKQADVLVHNFLPSATAKLGLTWEEMHALNPKLVYASVSGYGATGPKASRAGYDAIALAEAGLLHITGNKDSGPTKPGVAIGDLCTGLYVHGAILAGLRQRDVEGMGCKIDGSLFETGLTLLINVGLASLNLDLDKGPEGRRKGGRFGLGHAALVPYGGFTTKDGRMIFVAANNNRQWRKLCEVLGIWEQVGGVERFGSNDGRVENREEVDGLVGRRLKEKTSKEWLEVFEGTGLPYGAINNVVEALEDEQSHARDMVMEIKDFESAKDGVLRTIGPAVKFDSAKMGLRRKPPTLGEHTNEVLSDLGYDSAAIEQLRRDKVV</sequence>
<proteinExistence type="inferred from homology"/>
<feature type="compositionally biased region" description="Polar residues" evidence="3">
    <location>
        <begin position="571"/>
        <end position="593"/>
    </location>
</feature>
<comment type="caution">
    <text evidence="4">The sequence shown here is derived from an EMBL/GenBank/DDBJ whole genome shotgun (WGS) entry which is preliminary data.</text>
</comment>
<feature type="compositionally biased region" description="Low complexity" evidence="3">
    <location>
        <begin position="1125"/>
        <end position="1140"/>
    </location>
</feature>
<dbReference type="SUPFAM" id="SSF89796">
    <property type="entry name" value="CoA-transferase family III (CaiB/BaiF)"/>
    <property type="match status" value="1"/>
</dbReference>
<dbReference type="InterPro" id="IPR044855">
    <property type="entry name" value="CoA-Trfase_III_dom3_sf"/>
</dbReference>
<evidence type="ECO:0000256" key="2">
    <source>
        <dbReference type="ARBA" id="ARBA00022679"/>
    </source>
</evidence>
<feature type="compositionally biased region" description="Basic and acidic residues" evidence="3">
    <location>
        <begin position="376"/>
        <end position="396"/>
    </location>
</feature>
<name>A0A0N0NK20_9EURO</name>
<keyword evidence="5" id="KW-1185">Reference proteome</keyword>
<feature type="region of interest" description="Disordered" evidence="3">
    <location>
        <begin position="20"/>
        <end position="171"/>
    </location>
</feature>
<protein>
    <submittedName>
        <fullName evidence="4">Succinate--hydroxymethylglutarate CoA-transferase</fullName>
    </submittedName>
</protein>
<dbReference type="Gene3D" id="3.40.50.10540">
    <property type="entry name" value="Crotonobetainyl-coa:carnitine coa-transferase, domain 1"/>
    <property type="match status" value="1"/>
</dbReference>
<dbReference type="GO" id="GO:0047369">
    <property type="term" value="F:succinate-hydroxymethylglutarate CoA-transferase activity"/>
    <property type="evidence" value="ECO:0007669"/>
    <property type="project" value="TreeGrafter"/>
</dbReference>
<accession>A0A0N0NK20</accession>
<feature type="compositionally biased region" description="Low complexity" evidence="3">
    <location>
        <begin position="324"/>
        <end position="334"/>
    </location>
</feature>
<dbReference type="EMBL" id="LFJN01000025">
    <property type="protein sequence ID" value="KPI37309.1"/>
    <property type="molecule type" value="Genomic_DNA"/>
</dbReference>
<evidence type="ECO:0000256" key="1">
    <source>
        <dbReference type="ARBA" id="ARBA00008383"/>
    </source>
</evidence>
<dbReference type="InterPro" id="IPR003673">
    <property type="entry name" value="CoA-Trfase_fam_III"/>
</dbReference>
<feature type="compositionally biased region" description="Basic and acidic residues" evidence="3">
    <location>
        <begin position="106"/>
        <end position="120"/>
    </location>
</feature>
<dbReference type="GO" id="GO:0005739">
    <property type="term" value="C:mitochondrion"/>
    <property type="evidence" value="ECO:0007669"/>
    <property type="project" value="TreeGrafter"/>
</dbReference>
<dbReference type="Gene3D" id="3.30.1540.10">
    <property type="entry name" value="formyl-coa transferase, domain 3"/>
    <property type="match status" value="1"/>
</dbReference>
<feature type="compositionally biased region" description="Basic and acidic residues" evidence="3">
    <location>
        <begin position="344"/>
        <end position="356"/>
    </location>
</feature>
<feature type="compositionally biased region" description="Low complexity" evidence="3">
    <location>
        <begin position="251"/>
        <end position="261"/>
    </location>
</feature>
<dbReference type="VEuPathDB" id="FungiDB:AB675_1457"/>
<feature type="compositionally biased region" description="Polar residues" evidence="3">
    <location>
        <begin position="954"/>
        <end position="968"/>
    </location>
</feature>
<dbReference type="PANTHER" id="PTHR48207:SF3">
    <property type="entry name" value="SUCCINATE--HYDROXYMETHYLGLUTARATE COA-TRANSFERASE"/>
    <property type="match status" value="1"/>
</dbReference>
<dbReference type="STRING" id="1664694.A0A0N0NK20"/>
<feature type="region of interest" description="Disordered" evidence="3">
    <location>
        <begin position="558"/>
        <end position="594"/>
    </location>
</feature>
<feature type="region of interest" description="Disordered" evidence="3">
    <location>
        <begin position="649"/>
        <end position="668"/>
    </location>
</feature>
<keyword evidence="2 4" id="KW-0808">Transferase</keyword>